<proteinExistence type="predicted"/>
<protein>
    <submittedName>
        <fullName evidence="1">Uncharacterized protein</fullName>
    </submittedName>
</protein>
<gene>
    <name evidence="1" type="ORF">HERI1096_LOCUS8554</name>
</gene>
<sequence>MFRQPPTRHPGAAACVRGKARARMPLPHATGEMQLQMWSDIRFCEGRIAPRREGEGGLSWLEFRCNPALGRLVPCSARGVRSLASLLMHCTLTSLKMGVATPPADPIALRCSWPTGDVLTLLTCLPNLDG</sequence>
<name>A0A7S3AKN7_9EUKA</name>
<reference evidence="1" key="1">
    <citation type="submission" date="2021-01" db="EMBL/GenBank/DDBJ databases">
        <authorList>
            <person name="Corre E."/>
            <person name="Pelletier E."/>
            <person name="Niang G."/>
            <person name="Scheremetjew M."/>
            <person name="Finn R."/>
            <person name="Kale V."/>
            <person name="Holt S."/>
            <person name="Cochrane G."/>
            <person name="Meng A."/>
            <person name="Brown T."/>
            <person name="Cohen L."/>
        </authorList>
    </citation>
    <scope>NUCLEOTIDE SEQUENCE</scope>
    <source>
        <strain evidence="1">CCMP281</strain>
    </source>
</reference>
<dbReference type="EMBL" id="HBHX01015267">
    <property type="protein sequence ID" value="CAE0107895.1"/>
    <property type="molecule type" value="Transcribed_RNA"/>
</dbReference>
<accession>A0A7S3AKN7</accession>
<organism evidence="1">
    <name type="scientific">Haptolina ericina</name>
    <dbReference type="NCBI Taxonomy" id="156174"/>
    <lineage>
        <taxon>Eukaryota</taxon>
        <taxon>Haptista</taxon>
        <taxon>Haptophyta</taxon>
        <taxon>Prymnesiophyceae</taxon>
        <taxon>Prymnesiales</taxon>
        <taxon>Prymnesiaceae</taxon>
        <taxon>Haptolina</taxon>
    </lineage>
</organism>
<dbReference type="AlphaFoldDB" id="A0A7S3AKN7"/>
<evidence type="ECO:0000313" key="1">
    <source>
        <dbReference type="EMBL" id="CAE0107895.1"/>
    </source>
</evidence>